<feature type="domain" description="Bacterial sugar transferase" evidence="8">
    <location>
        <begin position="264"/>
        <end position="447"/>
    </location>
</feature>
<organism evidence="9 10">
    <name type="scientific">Candidatus Kaiserbacteria bacterium CG10_big_fil_rev_8_21_14_0_10_45_20</name>
    <dbReference type="NCBI Taxonomy" id="1974607"/>
    <lineage>
        <taxon>Bacteria</taxon>
        <taxon>Candidatus Kaiseribacteriota</taxon>
    </lineage>
</organism>
<evidence type="ECO:0000256" key="4">
    <source>
        <dbReference type="ARBA" id="ARBA00022692"/>
    </source>
</evidence>
<accession>A0A2H0UGB1</accession>
<dbReference type="PANTHER" id="PTHR30576:SF0">
    <property type="entry name" value="UNDECAPRENYL-PHOSPHATE N-ACETYLGALACTOSAMINYL 1-PHOSPHATE TRANSFERASE-RELATED"/>
    <property type="match status" value="1"/>
</dbReference>
<dbReference type="InterPro" id="IPR017475">
    <property type="entry name" value="EPS_sugar_tfrase"/>
</dbReference>
<reference evidence="10" key="1">
    <citation type="submission" date="2017-09" db="EMBL/GenBank/DDBJ databases">
        <title>Depth-based differentiation of microbial function through sediment-hosted aquifers and enrichment of novel symbionts in the deep terrestrial subsurface.</title>
        <authorList>
            <person name="Probst A.J."/>
            <person name="Ladd B."/>
            <person name="Jarett J.K."/>
            <person name="Geller-Mcgrath D.E."/>
            <person name="Sieber C.M.K."/>
            <person name="Emerson J.B."/>
            <person name="Anantharaman K."/>
            <person name="Thomas B.C."/>
            <person name="Malmstrom R."/>
            <person name="Stieglmeier M."/>
            <person name="Klingl A."/>
            <person name="Woyke T."/>
            <person name="Ryan C.M."/>
            <person name="Banfield J.F."/>
        </authorList>
    </citation>
    <scope>NUCLEOTIDE SEQUENCE [LARGE SCALE GENOMIC DNA]</scope>
</reference>
<dbReference type="PANTHER" id="PTHR30576">
    <property type="entry name" value="COLANIC BIOSYNTHESIS UDP-GLUCOSE LIPID CARRIER TRANSFERASE"/>
    <property type="match status" value="1"/>
</dbReference>
<comment type="similarity">
    <text evidence="2">Belongs to the bacterial sugar transferase family.</text>
</comment>
<keyword evidence="6 7" id="KW-0472">Membrane</keyword>
<gene>
    <name evidence="9" type="ORF">COU15_00800</name>
</gene>
<feature type="transmembrane region" description="Helical" evidence="7">
    <location>
        <begin position="76"/>
        <end position="97"/>
    </location>
</feature>
<dbReference type="AlphaFoldDB" id="A0A2H0UGB1"/>
<feature type="transmembrane region" description="Helical" evidence="7">
    <location>
        <begin position="12"/>
        <end position="33"/>
    </location>
</feature>
<dbReference type="InterPro" id="IPR003362">
    <property type="entry name" value="Bact_transf"/>
</dbReference>
<dbReference type="EMBL" id="PFBH01000004">
    <property type="protein sequence ID" value="PIR85421.1"/>
    <property type="molecule type" value="Genomic_DNA"/>
</dbReference>
<evidence type="ECO:0000259" key="8">
    <source>
        <dbReference type="Pfam" id="PF02397"/>
    </source>
</evidence>
<protein>
    <recommendedName>
        <fullName evidence="8">Bacterial sugar transferase domain-containing protein</fullName>
    </recommendedName>
</protein>
<dbReference type="GO" id="GO:0016020">
    <property type="term" value="C:membrane"/>
    <property type="evidence" value="ECO:0007669"/>
    <property type="project" value="UniProtKB-SubCell"/>
</dbReference>
<dbReference type="Pfam" id="PF13727">
    <property type="entry name" value="CoA_binding_3"/>
    <property type="match status" value="1"/>
</dbReference>
<evidence type="ECO:0000256" key="7">
    <source>
        <dbReference type="SAM" id="Phobius"/>
    </source>
</evidence>
<dbReference type="Proteomes" id="UP000229315">
    <property type="component" value="Unassembled WGS sequence"/>
</dbReference>
<comment type="subcellular location">
    <subcellularLocation>
        <location evidence="1">Membrane</location>
        <topology evidence="1">Multi-pass membrane protein</topology>
    </subcellularLocation>
</comment>
<comment type="caution">
    <text evidence="9">The sequence shown here is derived from an EMBL/GenBank/DDBJ whole genome shotgun (WGS) entry which is preliminary data.</text>
</comment>
<evidence type="ECO:0000256" key="5">
    <source>
        <dbReference type="ARBA" id="ARBA00022989"/>
    </source>
</evidence>
<dbReference type="GO" id="GO:0016780">
    <property type="term" value="F:phosphotransferase activity, for other substituted phosphate groups"/>
    <property type="evidence" value="ECO:0007669"/>
    <property type="project" value="TreeGrafter"/>
</dbReference>
<keyword evidence="5 7" id="KW-1133">Transmembrane helix</keyword>
<evidence type="ECO:0000313" key="9">
    <source>
        <dbReference type="EMBL" id="PIR85421.1"/>
    </source>
</evidence>
<keyword evidence="4 7" id="KW-0812">Transmembrane</keyword>
<proteinExistence type="inferred from homology"/>
<evidence type="ECO:0000256" key="6">
    <source>
        <dbReference type="ARBA" id="ARBA00023136"/>
    </source>
</evidence>
<evidence type="ECO:0000313" key="10">
    <source>
        <dbReference type="Proteomes" id="UP000229315"/>
    </source>
</evidence>
<dbReference type="NCBIfam" id="TIGR03025">
    <property type="entry name" value="EPS_sugtrans"/>
    <property type="match status" value="1"/>
</dbReference>
<keyword evidence="3" id="KW-0808">Transferase</keyword>
<feature type="transmembrane region" description="Helical" evidence="7">
    <location>
        <begin position="45"/>
        <end position="64"/>
    </location>
</feature>
<feature type="transmembrane region" description="Helical" evidence="7">
    <location>
        <begin position="109"/>
        <end position="132"/>
    </location>
</feature>
<sequence length="452" mass="51444">MFSVLTRGQYLTFIGDLTSLVVALWGALFLRHVSLPSWESFTVHVTYFIPLFFVSFLVFVIVGLYDKRVVLFEKQLSALVIEAQVVNVVIAVLFFFFLPNTPIAPKTTLLIYLGVSVFFIVVWRLFILKALLRYKKNPQKMLVIGAGKSLNELLREIEINSHLNITPHTIIDLEKPDHVCSAQETLHKINASDISIAVILYGHPKLKQVSHSTLSKITENPQVSSMHFNSFYEYVFERIPLHAHYLLGDGQFFVTQNSAYMFAKRVIDIFGACIAGTLSVPVYPIVFLLILLEDGRPLFVSQQRVGKDGSLITIWKFRTMNGSDQGTDVLKSTLKVTKVGHFLRKTRIDELPQLWSVLKGDQSLVGPRPELPALVEQYMSQIPLYNARHSVKPGLSGWAQINHQQHPHHGVDLEETERKLSYDLFYVKNRSFLLDLEIGLRTIKTLILRVGR</sequence>
<evidence type="ECO:0000256" key="3">
    <source>
        <dbReference type="ARBA" id="ARBA00022679"/>
    </source>
</evidence>
<name>A0A2H0UGB1_9BACT</name>
<evidence type="ECO:0000256" key="1">
    <source>
        <dbReference type="ARBA" id="ARBA00004141"/>
    </source>
</evidence>
<evidence type="ECO:0000256" key="2">
    <source>
        <dbReference type="ARBA" id="ARBA00006464"/>
    </source>
</evidence>
<feature type="transmembrane region" description="Helical" evidence="7">
    <location>
        <begin position="269"/>
        <end position="292"/>
    </location>
</feature>
<dbReference type="Pfam" id="PF02397">
    <property type="entry name" value="Bac_transf"/>
    <property type="match status" value="1"/>
</dbReference>